<dbReference type="GO" id="GO:0005576">
    <property type="term" value="C:extracellular region"/>
    <property type="evidence" value="ECO:0007669"/>
    <property type="project" value="UniProtKB-SubCell"/>
</dbReference>
<evidence type="ECO:0000256" key="3">
    <source>
        <dbReference type="ARBA" id="ARBA00023054"/>
    </source>
</evidence>
<evidence type="ECO:0000313" key="9">
    <source>
        <dbReference type="Proteomes" id="UP000182347"/>
    </source>
</evidence>
<keyword evidence="8" id="KW-0969">Cilium</keyword>
<keyword evidence="3" id="KW-0175">Coiled coil</keyword>
<keyword evidence="4 5" id="KW-0975">Bacterial flagellum</keyword>
<dbReference type="Pfam" id="PF07195">
    <property type="entry name" value="FliD_C"/>
    <property type="match status" value="1"/>
</dbReference>
<dbReference type="GO" id="GO:0009421">
    <property type="term" value="C:bacterial-type flagellum filament cap"/>
    <property type="evidence" value="ECO:0007669"/>
    <property type="project" value="InterPro"/>
</dbReference>
<gene>
    <name evidence="8" type="ORF">SAMN05216244_1913</name>
</gene>
<evidence type="ECO:0000313" key="8">
    <source>
        <dbReference type="EMBL" id="SDM20550.1"/>
    </source>
</evidence>
<feature type="domain" description="Flagellar hook-associated protein 2 C-terminal" evidence="7">
    <location>
        <begin position="243"/>
        <end position="501"/>
    </location>
</feature>
<dbReference type="InterPro" id="IPR003481">
    <property type="entry name" value="FliD_N"/>
</dbReference>
<dbReference type="Pfam" id="PF07196">
    <property type="entry name" value="Flagellin_IN"/>
    <property type="match status" value="1"/>
</dbReference>
<keyword evidence="8" id="KW-0966">Cell projection</keyword>
<keyword evidence="8" id="KW-0282">Flagellum</keyword>
<evidence type="ECO:0000259" key="6">
    <source>
        <dbReference type="Pfam" id="PF02465"/>
    </source>
</evidence>
<evidence type="ECO:0000256" key="5">
    <source>
        <dbReference type="RuleBase" id="RU362066"/>
    </source>
</evidence>
<comment type="similarity">
    <text evidence="1 5">Belongs to the FliD family.</text>
</comment>
<evidence type="ECO:0000259" key="7">
    <source>
        <dbReference type="Pfam" id="PF07195"/>
    </source>
</evidence>
<evidence type="ECO:0000256" key="2">
    <source>
        <dbReference type="ARBA" id="ARBA00011255"/>
    </source>
</evidence>
<evidence type="ECO:0000256" key="1">
    <source>
        <dbReference type="ARBA" id="ARBA00009764"/>
    </source>
</evidence>
<comment type="function">
    <text evidence="5">Required for morphogenesis and for the elongation of the flagellar filament by facilitating polymerization of the flagellin monomers at the tip of growing filament. Forms a capping structure, which prevents flagellin subunits (transported through the central channel of the flagellum) from leaking out without polymerization at the distal end.</text>
</comment>
<sequence length="512" mass="57140">MKAGEKMVNNVSSMNSMRIGGLASGMDIDQIVNDLMEAERIPLQKMEQDKTRMTWQRDAYRDINKSLSELDNMLRDMKYQKTYSTRQATSSQSSAITATADATASNGTYNMEVTQLAKAAVNVSTQGISGGTEKVDPFGKLSEQNFTGGVTVPSTMTFTTYENGVGTEHNIDITETDTLNSVLTKITDQDNGVRAFYDVQADKVVMERTEAGVHNEGGAEIDFSADTSGFFTDTLQLGQETAAQDAEFIYNGAVTLTSKTNSTKLNGITFKFNDVTDGSANITVSNDVDASVEKIMKFVDKYNEVIEKVNGSLSEEKYRDYKPLTNAQKEDMSEKEIELWEEKAKSGLLKGDSILSSGIFSMRQDWYSQIDNGSQYSHLSEIGIETSPNYLDGGKLIVTEDKLREALQNDPDSVYELFSNDVEGDGRGIINRLDDSINSTVKRIEERAGKGYHTLEQYTLGKQLKDVDSRIDRFQDRLTQIEDRYWGQFTAMEKAIQRMNEQSSYLMQQFNG</sequence>
<dbReference type="PANTHER" id="PTHR30288">
    <property type="entry name" value="FLAGELLAR CAP/ASSEMBLY PROTEIN FLID"/>
    <property type="match status" value="1"/>
</dbReference>
<dbReference type="PANTHER" id="PTHR30288:SF0">
    <property type="entry name" value="FLAGELLAR HOOK-ASSOCIATED PROTEIN 2"/>
    <property type="match status" value="1"/>
</dbReference>
<proteinExistence type="inferred from homology"/>
<dbReference type="GO" id="GO:0009424">
    <property type="term" value="C:bacterial-type flagellum hook"/>
    <property type="evidence" value="ECO:0007669"/>
    <property type="project" value="UniProtKB-UniRule"/>
</dbReference>
<dbReference type="GO" id="GO:0007155">
    <property type="term" value="P:cell adhesion"/>
    <property type="evidence" value="ECO:0007669"/>
    <property type="project" value="InterPro"/>
</dbReference>
<accession>A0A1G9RBT1</accession>
<keyword evidence="5" id="KW-0964">Secreted</keyword>
<keyword evidence="9" id="KW-1185">Reference proteome</keyword>
<comment type="subcellular location">
    <subcellularLocation>
        <location evidence="5">Secreted</location>
    </subcellularLocation>
    <subcellularLocation>
        <location evidence="5">Bacterial flagellum</location>
    </subcellularLocation>
</comment>
<dbReference type="InterPro" id="IPR010809">
    <property type="entry name" value="FliD_C"/>
</dbReference>
<name>A0A1G9RBT1_9BACI</name>
<dbReference type="NCBIfam" id="NF005833">
    <property type="entry name" value="PRK07737.1"/>
    <property type="match status" value="1"/>
</dbReference>
<comment type="subunit">
    <text evidence="2 5">Homopentamer.</text>
</comment>
<dbReference type="STRING" id="482461.SAMN05216244_1913"/>
<reference evidence="9" key="1">
    <citation type="submission" date="2016-10" db="EMBL/GenBank/DDBJ databases">
        <authorList>
            <person name="Varghese N."/>
            <person name="Submissions S."/>
        </authorList>
    </citation>
    <scope>NUCLEOTIDE SEQUENCE [LARGE SCALE GENOMIC DNA]</scope>
    <source>
        <strain evidence="9">CGMCC 1.6199</strain>
    </source>
</reference>
<protein>
    <recommendedName>
        <fullName evidence="5">Flagellar hook-associated protein 2</fullName>
        <shortName evidence="5">HAP2</shortName>
    </recommendedName>
    <alternativeName>
        <fullName evidence="5">Flagellar cap protein</fullName>
    </alternativeName>
</protein>
<dbReference type="EMBL" id="FNHF01000002">
    <property type="protein sequence ID" value="SDM20550.1"/>
    <property type="molecule type" value="Genomic_DNA"/>
</dbReference>
<feature type="domain" description="Flagellar hook-associated protein 2 N-terminal" evidence="6">
    <location>
        <begin position="24"/>
        <end position="120"/>
    </location>
</feature>
<organism evidence="8 9">
    <name type="scientific">Sediminibacillus halophilus</name>
    <dbReference type="NCBI Taxonomy" id="482461"/>
    <lineage>
        <taxon>Bacteria</taxon>
        <taxon>Bacillati</taxon>
        <taxon>Bacillota</taxon>
        <taxon>Bacilli</taxon>
        <taxon>Bacillales</taxon>
        <taxon>Bacillaceae</taxon>
        <taxon>Sediminibacillus</taxon>
    </lineage>
</organism>
<dbReference type="GO" id="GO:0071973">
    <property type="term" value="P:bacterial-type flagellum-dependent cell motility"/>
    <property type="evidence" value="ECO:0007669"/>
    <property type="project" value="TreeGrafter"/>
</dbReference>
<dbReference type="RefSeq" id="WP_342721376.1">
    <property type="nucleotide sequence ID" value="NZ_FNHF01000002.1"/>
</dbReference>
<evidence type="ECO:0000256" key="4">
    <source>
        <dbReference type="ARBA" id="ARBA00023143"/>
    </source>
</evidence>
<dbReference type="InterPro" id="IPR010810">
    <property type="entry name" value="Flagellin_hook_IN_motif"/>
</dbReference>
<dbReference type="Pfam" id="PF02465">
    <property type="entry name" value="FliD_N"/>
    <property type="match status" value="1"/>
</dbReference>
<dbReference type="InterPro" id="IPR040026">
    <property type="entry name" value="FliD"/>
</dbReference>
<dbReference type="Proteomes" id="UP000182347">
    <property type="component" value="Unassembled WGS sequence"/>
</dbReference>
<dbReference type="AlphaFoldDB" id="A0A1G9RBT1"/>